<keyword evidence="3" id="KW-0812">Transmembrane</keyword>
<dbReference type="VEuPathDB" id="TrichDB:TVAGG3_0387580"/>
<evidence type="ECO:0000313" key="9">
    <source>
        <dbReference type="EMBL" id="EAX93747.1"/>
    </source>
</evidence>
<gene>
    <name evidence="9" type="ORF">TVAG_455170</name>
</gene>
<dbReference type="PANTHER" id="PTHR12804:SF0">
    <property type="entry name" value="SIGNAL PEPTIDASE COMPLEX SUBUNIT 3"/>
    <property type="match status" value="1"/>
</dbReference>
<dbReference type="InParanoid" id="A2FMX9"/>
<keyword evidence="5" id="KW-0735">Signal-anchor</keyword>
<dbReference type="SMR" id="A2FMX9"/>
<evidence type="ECO:0000256" key="7">
    <source>
        <dbReference type="ARBA" id="ARBA00023136"/>
    </source>
</evidence>
<sequence length="162" mass="18661">MTAFCIVAGFGAIMAYFYSMDPVVDFAVDKVDGFGYSNRKFEEAKLLFNISADFSKLVHVNTRLFYAYIEAEWETSNGVNKHRSILWNKLVYRENPYVNLTSTEGSFTFRQVGESMKGKTIKLYFRFQLVPFIGFFKTATVKSIEFTLPSEHFNAPTIDVLY</sequence>
<reference evidence="9" key="2">
    <citation type="journal article" date="2007" name="Science">
        <title>Draft genome sequence of the sexually transmitted pathogen Trichomonas vaginalis.</title>
        <authorList>
            <person name="Carlton J.M."/>
            <person name="Hirt R.P."/>
            <person name="Silva J.C."/>
            <person name="Delcher A.L."/>
            <person name="Schatz M."/>
            <person name="Zhao Q."/>
            <person name="Wortman J.R."/>
            <person name="Bidwell S.L."/>
            <person name="Alsmark U.C.M."/>
            <person name="Besteiro S."/>
            <person name="Sicheritz-Ponten T."/>
            <person name="Noel C.J."/>
            <person name="Dacks J.B."/>
            <person name="Foster P.G."/>
            <person name="Simillion C."/>
            <person name="Van de Peer Y."/>
            <person name="Miranda-Saavedra D."/>
            <person name="Barton G.J."/>
            <person name="Westrop G.D."/>
            <person name="Mueller S."/>
            <person name="Dessi D."/>
            <person name="Fiori P.L."/>
            <person name="Ren Q."/>
            <person name="Paulsen I."/>
            <person name="Zhang H."/>
            <person name="Bastida-Corcuera F.D."/>
            <person name="Simoes-Barbosa A."/>
            <person name="Brown M.T."/>
            <person name="Hayes R.D."/>
            <person name="Mukherjee M."/>
            <person name="Okumura C.Y."/>
            <person name="Schneider R."/>
            <person name="Smith A.J."/>
            <person name="Vanacova S."/>
            <person name="Villalvazo M."/>
            <person name="Haas B.J."/>
            <person name="Pertea M."/>
            <person name="Feldblyum T.V."/>
            <person name="Utterback T.R."/>
            <person name="Shu C.L."/>
            <person name="Osoegawa K."/>
            <person name="de Jong P.J."/>
            <person name="Hrdy I."/>
            <person name="Horvathova L."/>
            <person name="Zubacova Z."/>
            <person name="Dolezal P."/>
            <person name="Malik S.B."/>
            <person name="Logsdon J.M. Jr."/>
            <person name="Henze K."/>
            <person name="Gupta A."/>
            <person name="Wang C.C."/>
            <person name="Dunne R.L."/>
            <person name="Upcroft J.A."/>
            <person name="Upcroft P."/>
            <person name="White O."/>
            <person name="Salzberg S.L."/>
            <person name="Tang P."/>
            <person name="Chiu C.-H."/>
            <person name="Lee Y.-S."/>
            <person name="Embley T.M."/>
            <person name="Coombs G.H."/>
            <person name="Mottram J.C."/>
            <person name="Tachezy J."/>
            <person name="Fraser-Liggett C.M."/>
            <person name="Johnson P.J."/>
        </authorList>
    </citation>
    <scope>NUCLEOTIDE SEQUENCE [LARGE SCALE GENOMIC DNA]</scope>
    <source>
        <strain evidence="9">G3</strain>
    </source>
</reference>
<accession>A2FMX9</accession>
<evidence type="ECO:0000256" key="3">
    <source>
        <dbReference type="ARBA" id="ARBA00022692"/>
    </source>
</evidence>
<dbReference type="STRING" id="5722.A2FMX9"/>
<dbReference type="InterPro" id="IPR007653">
    <property type="entry name" value="SPC3"/>
</dbReference>
<dbReference type="GO" id="GO:0045047">
    <property type="term" value="P:protein targeting to ER"/>
    <property type="evidence" value="ECO:0000318"/>
    <property type="project" value="GO_Central"/>
</dbReference>
<protein>
    <recommendedName>
        <fullName evidence="8">Signal peptidase complex subunit 3</fullName>
    </recommendedName>
</protein>
<dbReference type="Pfam" id="PF04573">
    <property type="entry name" value="SPC22"/>
    <property type="match status" value="1"/>
</dbReference>
<dbReference type="PIRSF" id="PIRSF016089">
    <property type="entry name" value="SPC22"/>
    <property type="match status" value="1"/>
</dbReference>
<evidence type="ECO:0000256" key="1">
    <source>
        <dbReference type="ARBA" id="ARBA00004648"/>
    </source>
</evidence>
<dbReference type="PANTHER" id="PTHR12804">
    <property type="entry name" value="MICROSOMAL SIGNAL PEPTIDASE 23 KD SUBUNIT SPC22/23"/>
    <property type="match status" value="1"/>
</dbReference>
<evidence type="ECO:0000256" key="6">
    <source>
        <dbReference type="ARBA" id="ARBA00022989"/>
    </source>
</evidence>
<organism evidence="9 10">
    <name type="scientific">Trichomonas vaginalis (strain ATCC PRA-98 / G3)</name>
    <dbReference type="NCBI Taxonomy" id="412133"/>
    <lineage>
        <taxon>Eukaryota</taxon>
        <taxon>Metamonada</taxon>
        <taxon>Parabasalia</taxon>
        <taxon>Trichomonadida</taxon>
        <taxon>Trichomonadidae</taxon>
        <taxon>Trichomonas</taxon>
    </lineage>
</organism>
<evidence type="ECO:0000256" key="4">
    <source>
        <dbReference type="ARBA" id="ARBA00022824"/>
    </source>
</evidence>
<evidence type="ECO:0000256" key="5">
    <source>
        <dbReference type="ARBA" id="ARBA00022968"/>
    </source>
</evidence>
<dbReference type="AlphaFoldDB" id="A2FMX9"/>
<dbReference type="KEGG" id="tva:4751472"/>
<comment type="similarity">
    <text evidence="2">Belongs to the SPCS3 family.</text>
</comment>
<evidence type="ECO:0000256" key="2">
    <source>
        <dbReference type="ARBA" id="ARBA00009289"/>
    </source>
</evidence>
<dbReference type="Proteomes" id="UP000001542">
    <property type="component" value="Unassembled WGS sequence"/>
</dbReference>
<dbReference type="EMBL" id="DS113894">
    <property type="protein sequence ID" value="EAX93747.1"/>
    <property type="molecule type" value="Genomic_DNA"/>
</dbReference>
<keyword evidence="10" id="KW-1185">Reference proteome</keyword>
<name>A2FMX9_TRIV3</name>
<proteinExistence type="inferred from homology"/>
<evidence type="ECO:0000313" key="10">
    <source>
        <dbReference type="Proteomes" id="UP000001542"/>
    </source>
</evidence>
<keyword evidence="4" id="KW-0256">Endoplasmic reticulum</keyword>
<dbReference type="GO" id="GO:0006465">
    <property type="term" value="P:signal peptide processing"/>
    <property type="evidence" value="ECO:0000318"/>
    <property type="project" value="GO_Central"/>
</dbReference>
<dbReference type="VEuPathDB" id="TrichDB:TVAG_455170"/>
<dbReference type="RefSeq" id="XP_001306677.1">
    <property type="nucleotide sequence ID" value="XM_001306676.1"/>
</dbReference>
<comment type="subcellular location">
    <subcellularLocation>
        <location evidence="1">Endoplasmic reticulum membrane</location>
        <topology evidence="1">Single-pass type II membrane protein</topology>
    </subcellularLocation>
</comment>
<reference evidence="9" key="1">
    <citation type="submission" date="2006-10" db="EMBL/GenBank/DDBJ databases">
        <authorList>
            <person name="Amadeo P."/>
            <person name="Zhao Q."/>
            <person name="Wortman J."/>
            <person name="Fraser-Liggett C."/>
            <person name="Carlton J."/>
        </authorList>
    </citation>
    <scope>NUCLEOTIDE SEQUENCE</scope>
    <source>
        <strain evidence="9">G3</strain>
    </source>
</reference>
<keyword evidence="6" id="KW-1133">Transmembrane helix</keyword>
<dbReference type="OrthoDB" id="10261524at2759"/>
<evidence type="ECO:0000256" key="8">
    <source>
        <dbReference type="ARBA" id="ARBA00029556"/>
    </source>
</evidence>
<keyword evidence="7" id="KW-0472">Membrane</keyword>
<dbReference type="GO" id="GO:0005787">
    <property type="term" value="C:signal peptidase complex"/>
    <property type="evidence" value="ECO:0000318"/>
    <property type="project" value="GO_Central"/>
</dbReference>